<organism evidence="1 2">
    <name type="scientific">Photorhabdus hindustanensis</name>
    <dbReference type="NCBI Taxonomy" id="2918802"/>
    <lineage>
        <taxon>Bacteria</taxon>
        <taxon>Pseudomonadati</taxon>
        <taxon>Pseudomonadota</taxon>
        <taxon>Gammaproteobacteria</taxon>
        <taxon>Enterobacterales</taxon>
        <taxon>Morganellaceae</taxon>
        <taxon>Photorhabdus</taxon>
    </lineage>
</organism>
<reference evidence="1 2" key="1">
    <citation type="submission" date="2018-02" db="EMBL/GenBank/DDBJ databases">
        <title>Five New Genomes of Indian Photorhabdus Isolates TSA.</title>
        <authorList>
            <person name="Dubay B."/>
            <person name="Somvanshi V.S."/>
        </authorList>
    </citation>
    <scope>NUCLEOTIDE SEQUENCE [LARGE SCALE GENOMIC DNA]</scope>
    <source>
        <strain evidence="1 2">H1</strain>
    </source>
</reference>
<dbReference type="Proteomes" id="UP000239550">
    <property type="component" value="Unassembled WGS sequence"/>
</dbReference>
<comment type="caution">
    <text evidence="1">The sequence shown here is derived from an EMBL/GenBank/DDBJ whole genome shotgun (WGS) entry which is preliminary data.</text>
</comment>
<protein>
    <submittedName>
        <fullName evidence="1">Uncharacterized protein</fullName>
    </submittedName>
</protein>
<name>A0A2S8PV78_9GAMM</name>
<accession>A0A2S8PV78</accession>
<keyword evidence="2" id="KW-1185">Reference proteome</keyword>
<evidence type="ECO:0000313" key="2">
    <source>
        <dbReference type="Proteomes" id="UP000239550"/>
    </source>
</evidence>
<dbReference type="AlphaFoldDB" id="A0A2S8PV78"/>
<proteinExistence type="predicted"/>
<dbReference type="EMBL" id="PUWT01000076">
    <property type="protein sequence ID" value="PQQ22789.1"/>
    <property type="molecule type" value="Genomic_DNA"/>
</dbReference>
<evidence type="ECO:0000313" key="1">
    <source>
        <dbReference type="EMBL" id="PQQ22789.1"/>
    </source>
</evidence>
<gene>
    <name evidence="1" type="ORF">C6H66_22140</name>
</gene>
<dbReference type="RefSeq" id="WP_105396744.1">
    <property type="nucleotide sequence ID" value="NZ_CAWNTA010000145.1"/>
</dbReference>
<sequence length="134" mass="15545">MLTAQQVIRYKVLEDYYQLYSKEGININLTGEQVDDAFEALLKEEGEIQDVIDGVRYGIQETDIKCPISRHYETKSVATQAPNGQWAGWTFYYGGGKHSEPELIEWIEDAYLLNCVEEEQLITIRKFNLMKNED</sequence>